<gene>
    <name evidence="4" type="ORF">COO92_14175</name>
</gene>
<evidence type="ECO:0000259" key="2">
    <source>
        <dbReference type="Pfam" id="PF04542"/>
    </source>
</evidence>
<dbReference type="NCBIfam" id="TIGR02937">
    <property type="entry name" value="sigma70-ECF"/>
    <property type="match status" value="1"/>
</dbReference>
<evidence type="ECO:0000259" key="3">
    <source>
        <dbReference type="Pfam" id="PF08281"/>
    </source>
</evidence>
<reference evidence="4 5" key="1">
    <citation type="submission" date="2017-09" db="EMBL/GenBank/DDBJ databases">
        <title>Biodiversity and function of Thalassospira species in the particle-attached aromatic-hydrocarbon-degrading consortia from the surface seawater of the China South Sea.</title>
        <authorList>
            <person name="Dong C."/>
            <person name="Lai Q."/>
            <person name="Shao Z."/>
        </authorList>
    </citation>
    <scope>NUCLEOTIDE SEQUENCE [LARGE SCALE GENOMIC DNA]</scope>
    <source>
        <strain evidence="4 5">139Z-12</strain>
    </source>
</reference>
<dbReference type="PANTHER" id="PTHR30173:SF36">
    <property type="entry name" value="ECF RNA POLYMERASE SIGMA FACTOR SIGJ"/>
    <property type="match status" value="1"/>
</dbReference>
<dbReference type="NCBIfam" id="NF007214">
    <property type="entry name" value="PRK09636.1"/>
    <property type="match status" value="1"/>
</dbReference>
<dbReference type="Gene3D" id="1.10.1740.10">
    <property type="match status" value="1"/>
</dbReference>
<protein>
    <submittedName>
        <fullName evidence="4">RNA polymerase subunit sigma</fullName>
    </submittedName>
</protein>
<dbReference type="InterPro" id="IPR007627">
    <property type="entry name" value="RNA_pol_sigma70_r2"/>
</dbReference>
<dbReference type="SUPFAM" id="SSF54427">
    <property type="entry name" value="NTF2-like"/>
    <property type="match status" value="1"/>
</dbReference>
<dbReference type="InterPro" id="IPR036388">
    <property type="entry name" value="WH-like_DNA-bd_sf"/>
</dbReference>
<dbReference type="Pfam" id="PF04542">
    <property type="entry name" value="Sigma70_r2"/>
    <property type="match status" value="1"/>
</dbReference>
<dbReference type="SUPFAM" id="SSF88946">
    <property type="entry name" value="Sigma2 domain of RNA polymerase sigma factors"/>
    <property type="match status" value="1"/>
</dbReference>
<dbReference type="InterPro" id="IPR013249">
    <property type="entry name" value="RNA_pol_sigma70_r4_t2"/>
</dbReference>
<evidence type="ECO:0000313" key="5">
    <source>
        <dbReference type="Proteomes" id="UP000233332"/>
    </source>
</evidence>
<dbReference type="InterPro" id="IPR014284">
    <property type="entry name" value="RNA_pol_sigma-70_dom"/>
</dbReference>
<dbReference type="Proteomes" id="UP000233332">
    <property type="component" value="Unassembled WGS sequence"/>
</dbReference>
<keyword evidence="5" id="KW-1185">Reference proteome</keyword>
<feature type="domain" description="RNA polymerase sigma factor 70 region 4 type 2" evidence="3">
    <location>
        <begin position="126"/>
        <end position="177"/>
    </location>
</feature>
<feature type="domain" description="RNA polymerase sigma-70 region 2" evidence="2">
    <location>
        <begin position="26"/>
        <end position="91"/>
    </location>
</feature>
<dbReference type="InterPro" id="IPR013324">
    <property type="entry name" value="RNA_pol_sigma_r3/r4-like"/>
</dbReference>
<proteinExistence type="predicted"/>
<dbReference type="PANTHER" id="PTHR30173">
    <property type="entry name" value="SIGMA 19 FACTOR"/>
    <property type="match status" value="1"/>
</dbReference>
<dbReference type="InterPro" id="IPR052704">
    <property type="entry name" value="ECF_Sigma-70_Domain"/>
</dbReference>
<evidence type="ECO:0000256" key="1">
    <source>
        <dbReference type="ARBA" id="ARBA00011344"/>
    </source>
</evidence>
<name>A0A2N3L5G8_9PROT</name>
<dbReference type="AlphaFoldDB" id="A0A2N3L5G8"/>
<dbReference type="GO" id="GO:0016987">
    <property type="term" value="F:sigma factor activity"/>
    <property type="evidence" value="ECO:0007669"/>
    <property type="project" value="InterPro"/>
</dbReference>
<dbReference type="GO" id="GO:0006352">
    <property type="term" value="P:DNA-templated transcription initiation"/>
    <property type="evidence" value="ECO:0007669"/>
    <property type="project" value="InterPro"/>
</dbReference>
<accession>A0A2N3L5G8</accession>
<dbReference type="EMBL" id="NXGX01000005">
    <property type="protein sequence ID" value="PKR58051.1"/>
    <property type="molecule type" value="Genomic_DNA"/>
</dbReference>
<dbReference type="GO" id="GO:0003677">
    <property type="term" value="F:DNA binding"/>
    <property type="evidence" value="ECO:0007669"/>
    <property type="project" value="InterPro"/>
</dbReference>
<evidence type="ECO:0000313" key="4">
    <source>
        <dbReference type="EMBL" id="PKR58051.1"/>
    </source>
</evidence>
<comment type="subunit">
    <text evidence="1">Interacts transiently with the RNA polymerase catalytic core formed by RpoA, RpoB, RpoC and RpoZ (2 alpha, 1 beta, 1 beta' and 1 omega subunit) to form the RNA polymerase holoenzyme that can initiate transcription.</text>
</comment>
<sequence length="328" mass="36879">MTFISAIRDFPVSLHAFDGPKMADQIFEAHRPRLMALSYRMLGSHADAEDAVQDVWLRWRAQDHEMIKDATGWLVRVCSNICLDVLKSARRQREKYVGQWLPEPWLPPEQPHAEKMLIEQDGLGQAYLLMLERLAPVERIALVLHEVFDWTHDDIAPVIERTANNTRQILFRARRKMARENDRDPTPAVAAKACDQSKIEAFINALSLGDVGQLMSQLAPDVIMHSDGGGKASAALNPVFGNDNVARFFAGVWGKRSPDAQICYVTNQRECWLLMYEGAEVVTAISASERDGLLVDVFVHRNPDKLALFAPMIRQEEAVAVPKTKAGI</sequence>
<dbReference type="InterPro" id="IPR032710">
    <property type="entry name" value="NTF2-like_dom_sf"/>
</dbReference>
<comment type="caution">
    <text evidence="4">The sequence shown here is derived from an EMBL/GenBank/DDBJ whole genome shotgun (WGS) entry which is preliminary data.</text>
</comment>
<dbReference type="InterPro" id="IPR013325">
    <property type="entry name" value="RNA_pol_sigma_r2"/>
</dbReference>
<dbReference type="Gene3D" id="1.10.10.10">
    <property type="entry name" value="Winged helix-like DNA-binding domain superfamily/Winged helix DNA-binding domain"/>
    <property type="match status" value="1"/>
</dbReference>
<organism evidence="4 5">
    <name type="scientific">Thalassospira lohafexi</name>
    <dbReference type="NCBI Taxonomy" id="744227"/>
    <lineage>
        <taxon>Bacteria</taxon>
        <taxon>Pseudomonadati</taxon>
        <taxon>Pseudomonadota</taxon>
        <taxon>Alphaproteobacteria</taxon>
        <taxon>Rhodospirillales</taxon>
        <taxon>Thalassospiraceae</taxon>
        <taxon>Thalassospira</taxon>
    </lineage>
</organism>
<dbReference type="SUPFAM" id="SSF88659">
    <property type="entry name" value="Sigma3 and sigma4 domains of RNA polymerase sigma factors"/>
    <property type="match status" value="1"/>
</dbReference>
<dbReference type="Pfam" id="PF08281">
    <property type="entry name" value="Sigma70_r4_2"/>
    <property type="match status" value="1"/>
</dbReference>